<evidence type="ECO:0000313" key="1">
    <source>
        <dbReference type="EMBL" id="KAI0042155.1"/>
    </source>
</evidence>
<organism evidence="1 2">
    <name type="scientific">Auriscalpium vulgare</name>
    <dbReference type="NCBI Taxonomy" id="40419"/>
    <lineage>
        <taxon>Eukaryota</taxon>
        <taxon>Fungi</taxon>
        <taxon>Dikarya</taxon>
        <taxon>Basidiomycota</taxon>
        <taxon>Agaricomycotina</taxon>
        <taxon>Agaricomycetes</taxon>
        <taxon>Russulales</taxon>
        <taxon>Auriscalpiaceae</taxon>
        <taxon>Auriscalpium</taxon>
    </lineage>
</organism>
<gene>
    <name evidence="1" type="ORF">FA95DRAFT_1460629</name>
</gene>
<keyword evidence="2" id="KW-1185">Reference proteome</keyword>
<accession>A0ACB8RDS2</accession>
<feature type="non-terminal residue" evidence="1">
    <location>
        <position position="1"/>
    </location>
</feature>
<feature type="non-terminal residue" evidence="1">
    <location>
        <position position="97"/>
    </location>
</feature>
<dbReference type="EMBL" id="MU276081">
    <property type="protein sequence ID" value="KAI0042155.1"/>
    <property type="molecule type" value="Genomic_DNA"/>
</dbReference>
<evidence type="ECO:0000313" key="2">
    <source>
        <dbReference type="Proteomes" id="UP000814033"/>
    </source>
</evidence>
<reference evidence="1" key="2">
    <citation type="journal article" date="2022" name="New Phytol.">
        <title>Evolutionary transition to the ectomycorrhizal habit in the genomes of a hyperdiverse lineage of mushroom-forming fungi.</title>
        <authorList>
            <person name="Looney B."/>
            <person name="Miyauchi S."/>
            <person name="Morin E."/>
            <person name="Drula E."/>
            <person name="Courty P.E."/>
            <person name="Kohler A."/>
            <person name="Kuo A."/>
            <person name="LaButti K."/>
            <person name="Pangilinan J."/>
            <person name="Lipzen A."/>
            <person name="Riley R."/>
            <person name="Andreopoulos W."/>
            <person name="He G."/>
            <person name="Johnson J."/>
            <person name="Nolan M."/>
            <person name="Tritt A."/>
            <person name="Barry K.W."/>
            <person name="Grigoriev I.V."/>
            <person name="Nagy L.G."/>
            <person name="Hibbett D."/>
            <person name="Henrissat B."/>
            <person name="Matheny P.B."/>
            <person name="Labbe J."/>
            <person name="Martin F.M."/>
        </authorList>
    </citation>
    <scope>NUCLEOTIDE SEQUENCE</scope>
    <source>
        <strain evidence="1">FP105234-sp</strain>
    </source>
</reference>
<sequence length="97" mass="10936">TISRLPPEILASVFIFQADSERSQLQAPDGRRRRGLRWIAASHVCRSWRHAALAYASVWAYIPFSLGQEWIDEAFSRAGSVPLVLHYEENPTAKNAA</sequence>
<comment type="caution">
    <text evidence="1">The sequence shown here is derived from an EMBL/GenBank/DDBJ whole genome shotgun (WGS) entry which is preliminary data.</text>
</comment>
<reference evidence="1" key="1">
    <citation type="submission" date="2021-02" db="EMBL/GenBank/DDBJ databases">
        <authorList>
            <consortium name="DOE Joint Genome Institute"/>
            <person name="Ahrendt S."/>
            <person name="Looney B.P."/>
            <person name="Miyauchi S."/>
            <person name="Morin E."/>
            <person name="Drula E."/>
            <person name="Courty P.E."/>
            <person name="Chicoki N."/>
            <person name="Fauchery L."/>
            <person name="Kohler A."/>
            <person name="Kuo A."/>
            <person name="Labutti K."/>
            <person name="Pangilinan J."/>
            <person name="Lipzen A."/>
            <person name="Riley R."/>
            <person name="Andreopoulos W."/>
            <person name="He G."/>
            <person name="Johnson J."/>
            <person name="Barry K.W."/>
            <person name="Grigoriev I.V."/>
            <person name="Nagy L."/>
            <person name="Hibbett D."/>
            <person name="Henrissat B."/>
            <person name="Matheny P.B."/>
            <person name="Labbe J."/>
            <person name="Martin F."/>
        </authorList>
    </citation>
    <scope>NUCLEOTIDE SEQUENCE</scope>
    <source>
        <strain evidence="1">FP105234-sp</strain>
    </source>
</reference>
<name>A0ACB8RDS2_9AGAM</name>
<proteinExistence type="predicted"/>
<dbReference type="Proteomes" id="UP000814033">
    <property type="component" value="Unassembled WGS sequence"/>
</dbReference>
<protein>
    <submittedName>
        <fullName evidence="1">Uncharacterized protein</fullName>
    </submittedName>
</protein>